<dbReference type="KEGG" id="caci:CLOAM1297"/>
<sequence>MEAKIRNLMGTIQRLIVLICIFLLLVSCVGLEAKKKKADPEVKLFLDDSQLDNPEYYNKLPLLSLEAFASALLMPKTSNFKVINYNYKLAKAESKIAEEMVAVSLGMRQEFVKIEAEGKSLMSANLEGSDAEISETLIAKLEDLKTDKAQLSESQKVYFLSGFIYLASSIVREKTILESSKKFVNEAKNAKGIDAVMYVKDIPYATNVVIGLPVLLSNQMRTISEFITIAKTQNIEIPKDVTDSLFQ</sequence>
<dbReference type="Proteomes" id="UP000002019">
    <property type="component" value="Chromosome"/>
</dbReference>
<gene>
    <name evidence="1" type="ordered locus">CLOAM1297</name>
</gene>
<keyword evidence="2" id="KW-1185">Reference proteome</keyword>
<organism evidence="1 2">
    <name type="scientific">Cloacimonas acidaminovorans (strain Evry)</name>
    <dbReference type="NCBI Taxonomy" id="459349"/>
    <lineage>
        <taxon>Bacteria</taxon>
        <taxon>Pseudomonadati</taxon>
        <taxon>Candidatus Cloacimonadota</taxon>
        <taxon>Candidatus Cloacimonadia</taxon>
        <taxon>Candidatus Cloacimonadales</taxon>
        <taxon>Candidatus Cloacimonadaceae</taxon>
        <taxon>Candidatus Cloacimonas</taxon>
    </lineage>
</organism>
<dbReference type="STRING" id="459349.CLOAM1297"/>
<dbReference type="EMBL" id="CU466930">
    <property type="protein sequence ID" value="CAO81153.1"/>
    <property type="molecule type" value="Genomic_DNA"/>
</dbReference>
<dbReference type="PROSITE" id="PS51257">
    <property type="entry name" value="PROKAR_LIPOPROTEIN"/>
    <property type="match status" value="1"/>
</dbReference>
<protein>
    <recommendedName>
        <fullName evidence="3">Lipoprotein</fullName>
    </recommendedName>
</protein>
<accession>B0VIL2</accession>
<evidence type="ECO:0008006" key="3">
    <source>
        <dbReference type="Google" id="ProtNLM"/>
    </source>
</evidence>
<reference evidence="1 2" key="1">
    <citation type="journal article" date="2008" name="J. Bacteriol.">
        <title>'Candidatus Cloacamonas acidaminovorans': genome sequence reconstruction provides a first glimpse of a new bacterial division.</title>
        <authorList>
            <person name="Pelletier E."/>
            <person name="Kreimeyer A."/>
            <person name="Bocs S."/>
            <person name="Rouy Z."/>
            <person name="Gyapay G."/>
            <person name="Chouari R."/>
            <person name="Riviere D."/>
            <person name="Ganesan A."/>
            <person name="Daegelen P."/>
            <person name="Sghir A."/>
            <person name="Cohen G.N."/>
            <person name="Medigue C."/>
            <person name="Weissenbach J."/>
            <person name="Le Paslier D."/>
        </authorList>
    </citation>
    <scope>NUCLEOTIDE SEQUENCE [LARGE SCALE GENOMIC DNA]</scope>
    <source>
        <strain evidence="2">Evry</strain>
    </source>
</reference>
<name>B0VIL2_CLOAI</name>
<dbReference type="HOGENOM" id="CLU_1123012_0_0_0"/>
<evidence type="ECO:0000313" key="2">
    <source>
        <dbReference type="Proteomes" id="UP000002019"/>
    </source>
</evidence>
<evidence type="ECO:0000313" key="1">
    <source>
        <dbReference type="EMBL" id="CAO81153.1"/>
    </source>
</evidence>
<dbReference type="AlphaFoldDB" id="B0VIL2"/>
<proteinExistence type="predicted"/>